<evidence type="ECO:0000259" key="6">
    <source>
        <dbReference type="Pfam" id="PF07980"/>
    </source>
</evidence>
<sequence>MKNHIAILIGALALCSCEDYLTQENPNKIESEYYFTDESSLEIYTNGFIRSFATAIKSFVDGDKNADTHSWDGQAAYFMDNYSADDATNWTTSNWSQLRSINYYLDNMRNAVASDAILDHYEGVGRFFRALFYIDKVQTFGAVPWYDTSIDATDREALFKDRDNREFVASKILEDLDYACTYCLTSDKYRVRASYIHRYVALALKARFCLYEGTMRKYHAVDPSTGRAWTKDESRFYLGECVKACEAIMGDGVYKLTDDPAKRQTQYRDMFTNADACGVYTDEFIWARDYDIDLKVTYAINNYMVNPQHANYAFTRQFIDTYLMTDGTPFTSKYPDYDDLDLVAECTDRDYRLAQTIRTPGFTRDGGTTQWAPDVKFSKTGYQPIKWLTDDSSKDTNVAAIASDVPLIRYAEVLLAYAEAKAELGEMSEEVWDKTIKPLRERAGVKSIYPTAADPYMVEYFQNQVTDPFILEVRRERGIELTMENSRYQDIIRWHQGELFARPWKGVWISAVDTPLDLNADGTPETIVTANPKLQSTLNILMIDGASEAGHKLSRGTSGNILPSTALERKWQDYKYVKPIPTTARQENPNLTQNPKW</sequence>
<dbReference type="OrthoDB" id="1031584at2"/>
<evidence type="ECO:0000256" key="4">
    <source>
        <dbReference type="ARBA" id="ARBA00023136"/>
    </source>
</evidence>
<evidence type="ECO:0000256" key="2">
    <source>
        <dbReference type="ARBA" id="ARBA00006275"/>
    </source>
</evidence>
<keyword evidence="5" id="KW-0998">Cell outer membrane</keyword>
<dbReference type="SUPFAM" id="SSF48452">
    <property type="entry name" value="TPR-like"/>
    <property type="match status" value="1"/>
</dbReference>
<name>A0A4Y1WT25_9BACT</name>
<evidence type="ECO:0000256" key="5">
    <source>
        <dbReference type="ARBA" id="ARBA00023237"/>
    </source>
</evidence>
<evidence type="ECO:0000313" key="7">
    <source>
        <dbReference type="EMBL" id="BBL03419.1"/>
    </source>
</evidence>
<proteinExistence type="inferred from homology"/>
<protein>
    <recommendedName>
        <fullName evidence="6">RagB/SusD domain-containing protein</fullName>
    </recommendedName>
</protein>
<reference evidence="8" key="1">
    <citation type="submission" date="2019-06" db="EMBL/GenBank/DDBJ databases">
        <title>Alistipes onderdonkii subsp. vulgaris subsp. nov., Alistipes dispar sp. nov. and Alistipes communis sp. nov., isolated from human faeces, and creation of Alistipes onderdonkii subsp. onderdonkii subsp. nov.</title>
        <authorList>
            <person name="Sakamoto M."/>
            <person name="Ikeyama N."/>
            <person name="Ogata Y."/>
            <person name="Suda W."/>
            <person name="Iino T."/>
            <person name="Hattori M."/>
            <person name="Ohkuma M."/>
        </authorList>
    </citation>
    <scope>NUCLEOTIDE SEQUENCE [LARGE SCALE GENOMIC DNA]</scope>
    <source>
        <strain evidence="8">5CBH24</strain>
    </source>
</reference>
<comment type="similarity">
    <text evidence="2">Belongs to the SusD family.</text>
</comment>
<dbReference type="Gene3D" id="1.25.40.390">
    <property type="match status" value="1"/>
</dbReference>
<dbReference type="GeneID" id="78341447"/>
<dbReference type="EMBL" id="AP019735">
    <property type="protein sequence ID" value="BBL03419.1"/>
    <property type="molecule type" value="Genomic_DNA"/>
</dbReference>
<dbReference type="GO" id="GO:0009279">
    <property type="term" value="C:cell outer membrane"/>
    <property type="evidence" value="ECO:0007669"/>
    <property type="project" value="UniProtKB-SubCell"/>
</dbReference>
<evidence type="ECO:0000256" key="1">
    <source>
        <dbReference type="ARBA" id="ARBA00004442"/>
    </source>
</evidence>
<evidence type="ECO:0000256" key="3">
    <source>
        <dbReference type="ARBA" id="ARBA00022729"/>
    </source>
</evidence>
<keyword evidence="3" id="KW-0732">Signal</keyword>
<dbReference type="KEGG" id="acou:A5CBH24_07320"/>
<evidence type="ECO:0000313" key="8">
    <source>
        <dbReference type="Proteomes" id="UP000318946"/>
    </source>
</evidence>
<dbReference type="RefSeq" id="WP_141412246.1">
    <property type="nucleotide sequence ID" value="NZ_AP019735.1"/>
</dbReference>
<gene>
    <name evidence="7" type="ORF">A5CBH24_07320</name>
</gene>
<dbReference type="Pfam" id="PF07980">
    <property type="entry name" value="SusD_RagB"/>
    <property type="match status" value="1"/>
</dbReference>
<accession>A0A4Y1WT25</accession>
<dbReference type="Proteomes" id="UP000318946">
    <property type="component" value="Chromosome"/>
</dbReference>
<keyword evidence="4" id="KW-0472">Membrane</keyword>
<keyword evidence="8" id="KW-1185">Reference proteome</keyword>
<feature type="domain" description="RagB/SusD" evidence="6">
    <location>
        <begin position="283"/>
        <end position="597"/>
    </location>
</feature>
<dbReference type="InterPro" id="IPR012944">
    <property type="entry name" value="SusD_RagB_dom"/>
</dbReference>
<dbReference type="AlphaFoldDB" id="A0A4Y1WT25"/>
<dbReference type="PROSITE" id="PS51257">
    <property type="entry name" value="PROKAR_LIPOPROTEIN"/>
    <property type="match status" value="1"/>
</dbReference>
<dbReference type="InterPro" id="IPR011990">
    <property type="entry name" value="TPR-like_helical_dom_sf"/>
</dbReference>
<organism evidence="7 8">
    <name type="scientific">Alistipes communis</name>
    <dbReference type="NCBI Taxonomy" id="2585118"/>
    <lineage>
        <taxon>Bacteria</taxon>
        <taxon>Pseudomonadati</taxon>
        <taxon>Bacteroidota</taxon>
        <taxon>Bacteroidia</taxon>
        <taxon>Bacteroidales</taxon>
        <taxon>Rikenellaceae</taxon>
        <taxon>Alistipes</taxon>
    </lineage>
</organism>
<comment type="subcellular location">
    <subcellularLocation>
        <location evidence="1">Cell outer membrane</location>
    </subcellularLocation>
</comment>